<dbReference type="EMBL" id="PCRN01000035">
    <property type="protein sequence ID" value="PIP22390.1"/>
    <property type="molecule type" value="Genomic_DNA"/>
</dbReference>
<feature type="non-terminal residue" evidence="1">
    <location>
        <position position="1"/>
    </location>
</feature>
<comment type="caution">
    <text evidence="1">The sequence shown here is derived from an EMBL/GenBank/DDBJ whole genome shotgun (WGS) entry which is preliminary data.</text>
</comment>
<evidence type="ECO:0000313" key="2">
    <source>
        <dbReference type="Proteomes" id="UP000229054"/>
    </source>
</evidence>
<gene>
    <name evidence="1" type="ORF">COX38_00870</name>
</gene>
<dbReference type="AlphaFoldDB" id="A0A2G9YT26"/>
<proteinExistence type="predicted"/>
<accession>A0A2G9YT26</accession>
<protein>
    <submittedName>
        <fullName evidence="1">Uncharacterized protein</fullName>
    </submittedName>
</protein>
<sequence>AVSQTFCAGDPGPSSNLCAPDQGTPSAVSGSGPWSWTCDCGGSSVPCTAGVTSPEDGQCGTADGGSFCSSTPTDAELCAGGTHPSVSLLDFDSYEVTWTCTGVCSTVNDTCSAKGKKACGWIETNP</sequence>
<reference evidence="1 2" key="1">
    <citation type="submission" date="2017-09" db="EMBL/GenBank/DDBJ databases">
        <title>Depth-based differentiation of microbial function through sediment-hosted aquifers and enrichment of novel symbionts in the deep terrestrial subsurface.</title>
        <authorList>
            <person name="Probst A.J."/>
            <person name="Ladd B."/>
            <person name="Jarett J.K."/>
            <person name="Geller-Mcgrath D.E."/>
            <person name="Sieber C.M."/>
            <person name="Emerson J.B."/>
            <person name="Anantharaman K."/>
            <person name="Thomas B.C."/>
            <person name="Malmstrom R."/>
            <person name="Stieglmeier M."/>
            <person name="Klingl A."/>
            <person name="Woyke T."/>
            <person name="Ryan C.M."/>
            <person name="Banfield J.F."/>
        </authorList>
    </citation>
    <scope>NUCLEOTIDE SEQUENCE [LARGE SCALE GENOMIC DNA]</scope>
    <source>
        <strain evidence="1">CG23_combo_of_CG06-09_8_20_14_all_39_25</strain>
    </source>
</reference>
<name>A0A2G9YT26_9BACT</name>
<dbReference type="Proteomes" id="UP000229054">
    <property type="component" value="Unassembled WGS sequence"/>
</dbReference>
<organism evidence="1 2">
    <name type="scientific">Candidatus Nealsonbacteria bacterium CG23_combo_of_CG06-09_8_20_14_all_39_25</name>
    <dbReference type="NCBI Taxonomy" id="1974723"/>
    <lineage>
        <taxon>Bacteria</taxon>
        <taxon>Candidatus Nealsoniibacteriota</taxon>
    </lineage>
</organism>
<evidence type="ECO:0000313" key="1">
    <source>
        <dbReference type="EMBL" id="PIP22390.1"/>
    </source>
</evidence>